<evidence type="ECO:0000313" key="5">
    <source>
        <dbReference type="EMBL" id="PIY95895.1"/>
    </source>
</evidence>
<keyword evidence="2" id="KW-1133">Transmembrane helix</keyword>
<feature type="domain" description="PKD" evidence="3">
    <location>
        <begin position="390"/>
        <end position="470"/>
    </location>
</feature>
<feature type="domain" description="PKD" evidence="3">
    <location>
        <begin position="161"/>
        <end position="248"/>
    </location>
</feature>
<feature type="transmembrane region" description="Helical" evidence="2">
    <location>
        <begin position="834"/>
        <end position="854"/>
    </location>
</feature>
<dbReference type="InterPro" id="IPR001322">
    <property type="entry name" value="Lamin_tail_dom"/>
</dbReference>
<evidence type="ECO:0000259" key="3">
    <source>
        <dbReference type="PROSITE" id="PS50093"/>
    </source>
</evidence>
<dbReference type="SUPFAM" id="SSF74853">
    <property type="entry name" value="Lamin A/C globular tail domain"/>
    <property type="match status" value="3"/>
</dbReference>
<dbReference type="SUPFAM" id="SSF49299">
    <property type="entry name" value="PKD domain"/>
    <property type="match status" value="2"/>
</dbReference>
<evidence type="ECO:0000259" key="4">
    <source>
        <dbReference type="PROSITE" id="PS51841"/>
    </source>
</evidence>
<dbReference type="Gene3D" id="2.60.40.10">
    <property type="entry name" value="Immunoglobulins"/>
    <property type="match status" value="2"/>
</dbReference>
<dbReference type="InterPro" id="IPR036415">
    <property type="entry name" value="Lamin_tail_dom_sf"/>
</dbReference>
<feature type="non-terminal residue" evidence="5">
    <location>
        <position position="1"/>
    </location>
</feature>
<feature type="region of interest" description="Disordered" evidence="1">
    <location>
        <begin position="1"/>
        <end position="21"/>
    </location>
</feature>
<feature type="domain" description="LTD" evidence="4">
    <location>
        <begin position="457"/>
        <end position="572"/>
    </location>
</feature>
<keyword evidence="2" id="KW-0812">Transmembrane</keyword>
<sequence length="884" mass="96200">LDFQEYAEPTPGNANQSASPQNYSDDIIINELLPNPEGTDSDGEFIELKNIGSQAEDLADWIISDSSETNYVINPADLDSTLVQAGGFLVIDRSVSGITLNNSGGDQVELYQPDEVLLAEAAYSGAVPEGESYARTLEGEFNWTTTSTPNEENIFTLANQPPVADAGSNIEAVVGETIQFDGSDSYDPDDDSLEYRWNFGDGAAASELAPEHGYAAAGNYVVTLTVDDGLADSSSSITVVIHENSNSLPPGEYSGSIIINEILPNPEGSDSEGEFIELKNIGGETVDLTGWGLGDSSAARYSINGDDIPSTIINPNELLVIYREASGIALNNSGGDQAVLYYPDEQEAFLAEYSESAPEGKSYGLLSSGEWVWTDPTPGTENILVDNNQPPLVKMDLVSETKVGIEVTFDASDSSDPDNDSLEYFWDFGDGNSAEGIETQHAYSELGTYSVVLKAVDSNNAASETSAVIVVSDYDYAEKILLNELMPNVAGSDNEGEWIEIVNLEEREVDLMGWQITDLKDYYLFTEDTVVAAQEYLLVSRTDSGLTLNNAKDTVYLINPRGEIISGVAYEKSPEDISFARQDFSDNWVWTDIPTPGSKNEISEVELEESDSNGSESATTNKKAMVTNILDAKKLEKGDLIQVEGWVIVEPGILGSQKFYLIQDQSGIQIYSSKKDFPELNLGDYIQVTGKLSEASGEKKVNISSAEDIVIMEPQEIVPEPMVITSEEIDESLEGVLVTIEGNLVDKKGTNLYLDYGGPKEAKIAIKSTTGIKKPELEDGQLVRVTGIVSQSGDEYQILPRYQSDIVLPQVQGVSEESEQQVTTVPPISESRQFWQYAIVLSAGIIIVSAGLLVKKYRLWERWRKKITKSNGITSSPRSKRDSS</sequence>
<comment type="caution">
    <text evidence="5">The sequence shown here is derived from an EMBL/GenBank/DDBJ whole genome shotgun (WGS) entry which is preliminary data.</text>
</comment>
<dbReference type="EMBL" id="PFMD01000064">
    <property type="protein sequence ID" value="PIY95895.1"/>
    <property type="molecule type" value="Genomic_DNA"/>
</dbReference>
<feature type="domain" description="LTD" evidence="4">
    <location>
        <begin position="10"/>
        <end position="216"/>
    </location>
</feature>
<dbReference type="Proteomes" id="UP000230779">
    <property type="component" value="Unassembled WGS sequence"/>
</dbReference>
<keyword evidence="2" id="KW-0472">Membrane</keyword>
<evidence type="ECO:0000313" key="6">
    <source>
        <dbReference type="Proteomes" id="UP000230779"/>
    </source>
</evidence>
<gene>
    <name evidence="5" type="ORF">COY66_05560</name>
</gene>
<dbReference type="AlphaFoldDB" id="A0A2M7RGL4"/>
<evidence type="ECO:0000256" key="2">
    <source>
        <dbReference type="SAM" id="Phobius"/>
    </source>
</evidence>
<dbReference type="InterPro" id="IPR022409">
    <property type="entry name" value="PKD/Chitinase_dom"/>
</dbReference>
<dbReference type="PANTHER" id="PTHR42834">
    <property type="entry name" value="ENDONUCLEASE/EXONUCLEASE/PHOSPHATASE FAMILY PROTEIN (AFU_ORTHOLOGUE AFUA_3G09210)"/>
    <property type="match status" value="1"/>
</dbReference>
<dbReference type="Gene3D" id="2.60.40.1260">
    <property type="entry name" value="Lamin Tail domain"/>
    <property type="match status" value="3"/>
</dbReference>
<dbReference type="InterPro" id="IPR013783">
    <property type="entry name" value="Ig-like_fold"/>
</dbReference>
<proteinExistence type="predicted"/>
<dbReference type="PROSITE" id="PS50093">
    <property type="entry name" value="PKD"/>
    <property type="match status" value="2"/>
</dbReference>
<dbReference type="PROSITE" id="PS51841">
    <property type="entry name" value="LTD"/>
    <property type="match status" value="3"/>
</dbReference>
<name>A0A2M7RGL4_9BACT</name>
<dbReference type="InterPro" id="IPR000601">
    <property type="entry name" value="PKD_dom"/>
</dbReference>
<dbReference type="CDD" id="cd00146">
    <property type="entry name" value="PKD"/>
    <property type="match status" value="2"/>
</dbReference>
<dbReference type="Pfam" id="PF18911">
    <property type="entry name" value="PKD_4"/>
    <property type="match status" value="2"/>
</dbReference>
<dbReference type="PANTHER" id="PTHR42834:SF1">
    <property type="entry name" value="ENDONUCLEASE_EXONUCLEASE_PHOSPHATASE FAMILY PROTEIN (AFU_ORTHOLOGUE AFUA_3G09210)"/>
    <property type="match status" value="1"/>
</dbReference>
<feature type="compositionally biased region" description="Polar residues" evidence="1">
    <location>
        <begin position="12"/>
        <end position="21"/>
    </location>
</feature>
<reference evidence="5 6" key="1">
    <citation type="submission" date="2017-09" db="EMBL/GenBank/DDBJ databases">
        <title>Depth-based differentiation of microbial function through sediment-hosted aquifers and enrichment of novel symbionts in the deep terrestrial subsurface.</title>
        <authorList>
            <person name="Probst A.J."/>
            <person name="Ladd B."/>
            <person name="Jarett J.K."/>
            <person name="Geller-Mcgrath D.E."/>
            <person name="Sieber C.M."/>
            <person name="Emerson J.B."/>
            <person name="Anantharaman K."/>
            <person name="Thomas B.C."/>
            <person name="Malmstrom R."/>
            <person name="Stieglmeier M."/>
            <person name="Klingl A."/>
            <person name="Woyke T."/>
            <person name="Ryan C.M."/>
            <person name="Banfield J.F."/>
        </authorList>
    </citation>
    <scope>NUCLEOTIDE SEQUENCE [LARGE SCALE GENOMIC DNA]</scope>
    <source>
        <strain evidence="5">CG_4_10_14_0_8_um_filter_42_10</strain>
    </source>
</reference>
<dbReference type="InterPro" id="IPR035986">
    <property type="entry name" value="PKD_dom_sf"/>
</dbReference>
<protein>
    <recommendedName>
        <fullName evidence="7">PKD domain-containing protein</fullName>
    </recommendedName>
</protein>
<feature type="domain" description="LTD" evidence="4">
    <location>
        <begin position="239"/>
        <end position="375"/>
    </location>
</feature>
<organism evidence="5 6">
    <name type="scientific">Candidatus Kerfeldbacteria bacterium CG_4_10_14_0_8_um_filter_42_10</name>
    <dbReference type="NCBI Taxonomy" id="2014248"/>
    <lineage>
        <taxon>Bacteria</taxon>
        <taxon>Candidatus Kerfeldiibacteriota</taxon>
    </lineage>
</organism>
<accession>A0A2M7RGL4</accession>
<dbReference type="SMART" id="SM00089">
    <property type="entry name" value="PKD"/>
    <property type="match status" value="2"/>
</dbReference>
<feature type="region of interest" description="Disordered" evidence="1">
    <location>
        <begin position="599"/>
        <end position="620"/>
    </location>
</feature>
<evidence type="ECO:0008006" key="7">
    <source>
        <dbReference type="Google" id="ProtNLM"/>
    </source>
</evidence>
<dbReference type="Pfam" id="PF00932">
    <property type="entry name" value="LTD"/>
    <property type="match status" value="3"/>
</dbReference>
<evidence type="ECO:0000256" key="1">
    <source>
        <dbReference type="SAM" id="MobiDB-lite"/>
    </source>
</evidence>